<dbReference type="EMBL" id="JAWIZZ010000055">
    <property type="protein sequence ID" value="KAK5774190.1"/>
    <property type="molecule type" value="Genomic_DNA"/>
</dbReference>
<dbReference type="InterPro" id="IPR023210">
    <property type="entry name" value="NADP_OxRdtase_dom"/>
</dbReference>
<proteinExistence type="inferred from homology"/>
<evidence type="ECO:0000313" key="7">
    <source>
        <dbReference type="EMBL" id="KAK5774190.1"/>
    </source>
</evidence>
<evidence type="ECO:0000256" key="4">
    <source>
        <dbReference type="PIRSR" id="PIRSR000097-2"/>
    </source>
</evidence>
<feature type="binding site" evidence="4">
    <location>
        <position position="111"/>
    </location>
    <ligand>
        <name>substrate</name>
    </ligand>
</feature>
<comment type="caution">
    <text evidence="7">The sequence shown here is derived from an EMBL/GenBank/DDBJ whole genome shotgun (WGS) entry which is preliminary data.</text>
</comment>
<evidence type="ECO:0000256" key="2">
    <source>
        <dbReference type="ARBA" id="ARBA00023002"/>
    </source>
</evidence>
<dbReference type="Gene3D" id="3.20.20.100">
    <property type="entry name" value="NADP-dependent oxidoreductase domain"/>
    <property type="match status" value="1"/>
</dbReference>
<keyword evidence="8" id="KW-1185">Reference proteome</keyword>
<comment type="similarity">
    <text evidence="1">Belongs to the aldo/keto reductase family.</text>
</comment>
<dbReference type="Pfam" id="PF00248">
    <property type="entry name" value="Aldo_ket_red"/>
    <property type="match status" value="1"/>
</dbReference>
<keyword evidence="2" id="KW-0560">Oxidoreductase</keyword>
<protein>
    <recommendedName>
        <fullName evidence="6">NADP-dependent oxidoreductase domain-containing protein</fullName>
    </recommendedName>
</protein>
<dbReference type="GO" id="GO:0016616">
    <property type="term" value="F:oxidoreductase activity, acting on the CH-OH group of donors, NAD or NADP as acceptor"/>
    <property type="evidence" value="ECO:0007669"/>
    <property type="project" value="UniProtKB-ARBA"/>
</dbReference>
<dbReference type="FunFam" id="3.20.20.100:FF:000007">
    <property type="entry name" value="NAD(P)H-dependent D-xylose reductase xyl1"/>
    <property type="match status" value="1"/>
</dbReference>
<dbReference type="InterPro" id="IPR020471">
    <property type="entry name" value="AKR"/>
</dbReference>
<dbReference type="PROSITE" id="PS00798">
    <property type="entry name" value="ALDOKETO_REDUCTASE_1"/>
    <property type="match status" value="1"/>
</dbReference>
<feature type="domain" description="NADP-dependent oxidoreductase" evidence="6">
    <location>
        <begin position="22"/>
        <end position="306"/>
    </location>
</feature>
<feature type="site" description="Lowers pKa of active site Tyr" evidence="5">
    <location>
        <position position="78"/>
    </location>
</feature>
<organism evidence="7 8">
    <name type="scientific">Arxiozyma heterogenica</name>
    <dbReference type="NCBI Taxonomy" id="278026"/>
    <lineage>
        <taxon>Eukaryota</taxon>
        <taxon>Fungi</taxon>
        <taxon>Dikarya</taxon>
        <taxon>Ascomycota</taxon>
        <taxon>Saccharomycotina</taxon>
        <taxon>Saccharomycetes</taxon>
        <taxon>Saccharomycetales</taxon>
        <taxon>Saccharomycetaceae</taxon>
        <taxon>Arxiozyma</taxon>
    </lineage>
</organism>
<dbReference type="InterPro" id="IPR018170">
    <property type="entry name" value="Aldo/ket_reductase_CS"/>
</dbReference>
<dbReference type="Proteomes" id="UP001306508">
    <property type="component" value="Unassembled WGS sequence"/>
</dbReference>
<dbReference type="PIRSF" id="PIRSF000097">
    <property type="entry name" value="AKR"/>
    <property type="match status" value="1"/>
</dbReference>
<dbReference type="AlphaFoldDB" id="A0AAN7WJQ3"/>
<dbReference type="SUPFAM" id="SSF51430">
    <property type="entry name" value="NAD(P)-linked oxidoreductase"/>
    <property type="match status" value="1"/>
</dbReference>
<evidence type="ECO:0000256" key="3">
    <source>
        <dbReference type="PIRSR" id="PIRSR000097-1"/>
    </source>
</evidence>
<evidence type="ECO:0000256" key="1">
    <source>
        <dbReference type="ARBA" id="ARBA00007905"/>
    </source>
</evidence>
<gene>
    <name evidence="7" type="ORF">RI543_004477</name>
</gene>
<name>A0AAN7WJQ3_9SACH</name>
<feature type="active site" description="Proton donor" evidence="3">
    <location>
        <position position="49"/>
    </location>
</feature>
<accession>A0AAN7WJQ3</accession>
<evidence type="ECO:0000313" key="8">
    <source>
        <dbReference type="Proteomes" id="UP001306508"/>
    </source>
</evidence>
<dbReference type="PANTHER" id="PTHR11732">
    <property type="entry name" value="ALDO/KETO REDUCTASE"/>
    <property type="match status" value="1"/>
</dbReference>
<reference evidence="8" key="1">
    <citation type="submission" date="2023-07" db="EMBL/GenBank/DDBJ databases">
        <title>A draft genome of Kazachstania heterogenica Y-27499.</title>
        <authorList>
            <person name="Donic C."/>
            <person name="Kralova J.S."/>
            <person name="Fidel L."/>
            <person name="Ben-Dor S."/>
            <person name="Jung S."/>
        </authorList>
    </citation>
    <scope>NUCLEOTIDE SEQUENCE [LARGE SCALE GENOMIC DNA]</scope>
    <source>
        <strain evidence="8">Y27499</strain>
    </source>
</reference>
<sequence>MSALVSLNNGLKMPLVGLGCWKIPRDICAEQVYEAIKLGYRLFDGACDYGNETEVGEGIHKAISEGIVKREDLFIISKLWNTYHDPKHVKMALQRTLDDMKLDYLDLYYIHFPIAFKYVPMDIKYPPGFYTGEEDWKKGILTEEHVPYMDTYRALEKCVDEGLIKSIGISNTPGALIQDVLRGCRIKPAALQIEHHPYLTQEKLLEYCKINDIQVVAYSSFGPQSFVDLGQGLAKSTLPLFDHPVIKKIAEAHDVSPSQVILRWATQRGIAIIPKSSHKERLLINLKIDESVTLTDAEIQEISKLNQNIRFNDPWDWMDSKFPIFH</sequence>
<dbReference type="InterPro" id="IPR036812">
    <property type="entry name" value="NAD(P)_OxRdtase_dom_sf"/>
</dbReference>
<evidence type="ECO:0000259" key="6">
    <source>
        <dbReference type="Pfam" id="PF00248"/>
    </source>
</evidence>
<evidence type="ECO:0000256" key="5">
    <source>
        <dbReference type="PIRSR" id="PIRSR000097-3"/>
    </source>
</evidence>
<dbReference type="PRINTS" id="PR00069">
    <property type="entry name" value="ALDKETRDTASE"/>
</dbReference>